<feature type="coiled-coil region" evidence="1">
    <location>
        <begin position="48"/>
        <end position="114"/>
    </location>
</feature>
<evidence type="ECO:0000313" key="3">
    <source>
        <dbReference type="Proteomes" id="UP001151760"/>
    </source>
</evidence>
<protein>
    <submittedName>
        <fullName evidence="2">Uncharacterized protein</fullName>
    </submittedName>
</protein>
<gene>
    <name evidence="2" type="ORF">Tco_1029535</name>
</gene>
<feature type="coiled-coil region" evidence="1">
    <location>
        <begin position="312"/>
        <end position="339"/>
    </location>
</feature>
<comment type="caution">
    <text evidence="2">The sequence shown here is derived from an EMBL/GenBank/DDBJ whole genome shotgun (WGS) entry which is preliminary data.</text>
</comment>
<accession>A0ABQ5G5A3</accession>
<sequence>MNPLFSNSNHEQTYHEQPKIINFTTGDDQIISEIIFDDPNIEVNDGSVEHDKNAHDSYDNELEQLARNVYKEAEKQYILAKKDKQQNVELTKQLEQYKEMLNVSEQRNQLLELKTAHTSLKHKLNATEDKPKPLFVYDPQLKHGLGYENPYTLKKAISQNPKLYDASYIHSSKVHVNVCDTEEILKDATKSQIKIENTLKDPIDIEKKQNFRPIDYGKLNDLYKTFVPQVELSLEQKCFSSAFTSSETPTSASTSSSPSLTMPSSRKIIRHFHMLEDEIKKFDLDATMRQNEILNDRLLEATLKHDVESCVLMCFNSMNDNLNNEIEKVKRESINVQENLLKRIKILENNF</sequence>
<reference evidence="2" key="2">
    <citation type="submission" date="2022-01" db="EMBL/GenBank/DDBJ databases">
        <authorList>
            <person name="Yamashiro T."/>
            <person name="Shiraishi A."/>
            <person name="Satake H."/>
            <person name="Nakayama K."/>
        </authorList>
    </citation>
    <scope>NUCLEOTIDE SEQUENCE</scope>
</reference>
<reference evidence="2" key="1">
    <citation type="journal article" date="2022" name="Int. J. Mol. Sci.">
        <title>Draft Genome of Tanacetum Coccineum: Genomic Comparison of Closely Related Tanacetum-Family Plants.</title>
        <authorList>
            <person name="Yamashiro T."/>
            <person name="Shiraishi A."/>
            <person name="Nakayama K."/>
            <person name="Satake H."/>
        </authorList>
    </citation>
    <scope>NUCLEOTIDE SEQUENCE</scope>
</reference>
<keyword evidence="1" id="KW-0175">Coiled coil</keyword>
<evidence type="ECO:0000256" key="1">
    <source>
        <dbReference type="SAM" id="Coils"/>
    </source>
</evidence>
<evidence type="ECO:0000313" key="2">
    <source>
        <dbReference type="EMBL" id="GJT70249.1"/>
    </source>
</evidence>
<proteinExistence type="predicted"/>
<name>A0ABQ5G5A3_9ASTR</name>
<keyword evidence="3" id="KW-1185">Reference proteome</keyword>
<organism evidence="2 3">
    <name type="scientific">Tanacetum coccineum</name>
    <dbReference type="NCBI Taxonomy" id="301880"/>
    <lineage>
        <taxon>Eukaryota</taxon>
        <taxon>Viridiplantae</taxon>
        <taxon>Streptophyta</taxon>
        <taxon>Embryophyta</taxon>
        <taxon>Tracheophyta</taxon>
        <taxon>Spermatophyta</taxon>
        <taxon>Magnoliopsida</taxon>
        <taxon>eudicotyledons</taxon>
        <taxon>Gunneridae</taxon>
        <taxon>Pentapetalae</taxon>
        <taxon>asterids</taxon>
        <taxon>campanulids</taxon>
        <taxon>Asterales</taxon>
        <taxon>Asteraceae</taxon>
        <taxon>Asteroideae</taxon>
        <taxon>Anthemideae</taxon>
        <taxon>Anthemidinae</taxon>
        <taxon>Tanacetum</taxon>
    </lineage>
</organism>
<dbReference type="Proteomes" id="UP001151760">
    <property type="component" value="Unassembled WGS sequence"/>
</dbReference>
<dbReference type="EMBL" id="BQNB010018060">
    <property type="protein sequence ID" value="GJT70249.1"/>
    <property type="molecule type" value="Genomic_DNA"/>
</dbReference>